<proteinExistence type="predicted"/>
<dbReference type="OrthoDB" id="5832178at2759"/>
<name>A0A2G9U490_TELCI</name>
<sequence length="107" mass="12251">MKRGSAVDREISQKYANDKKMSTKEKEILRIPLVRTAVVHVLRAESPSCVWVRLTNHITDKLILTEPKLLVYDGLTLAWHGLDGLADLVLWDVLPWGRQLRELLVLP</sequence>
<accession>A0A2G9U490</accession>
<protein>
    <submittedName>
        <fullName evidence="1">Uncharacterized protein</fullName>
    </submittedName>
</protein>
<dbReference type="EMBL" id="KZ349384">
    <property type="protein sequence ID" value="PIO65004.1"/>
    <property type="molecule type" value="Genomic_DNA"/>
</dbReference>
<evidence type="ECO:0000313" key="1">
    <source>
        <dbReference type="EMBL" id="PIO65004.1"/>
    </source>
</evidence>
<evidence type="ECO:0000313" key="2">
    <source>
        <dbReference type="Proteomes" id="UP000230423"/>
    </source>
</evidence>
<gene>
    <name evidence="1" type="ORF">TELCIR_13347</name>
</gene>
<keyword evidence="2" id="KW-1185">Reference proteome</keyword>
<reference evidence="1 2" key="1">
    <citation type="submission" date="2015-09" db="EMBL/GenBank/DDBJ databases">
        <title>Draft genome of the parasitic nematode Teladorsagia circumcincta isolate WARC Sus (inbred).</title>
        <authorList>
            <person name="Mitreva M."/>
        </authorList>
    </citation>
    <scope>NUCLEOTIDE SEQUENCE [LARGE SCALE GENOMIC DNA]</scope>
    <source>
        <strain evidence="1 2">S</strain>
    </source>
</reference>
<dbReference type="Proteomes" id="UP000230423">
    <property type="component" value="Unassembled WGS sequence"/>
</dbReference>
<feature type="non-terminal residue" evidence="1">
    <location>
        <position position="107"/>
    </location>
</feature>
<organism evidence="1 2">
    <name type="scientific">Teladorsagia circumcincta</name>
    <name type="common">Brown stomach worm</name>
    <name type="synonym">Ostertagia circumcincta</name>
    <dbReference type="NCBI Taxonomy" id="45464"/>
    <lineage>
        <taxon>Eukaryota</taxon>
        <taxon>Metazoa</taxon>
        <taxon>Ecdysozoa</taxon>
        <taxon>Nematoda</taxon>
        <taxon>Chromadorea</taxon>
        <taxon>Rhabditida</taxon>
        <taxon>Rhabditina</taxon>
        <taxon>Rhabditomorpha</taxon>
        <taxon>Strongyloidea</taxon>
        <taxon>Trichostrongylidae</taxon>
        <taxon>Teladorsagia</taxon>
    </lineage>
</organism>
<dbReference type="AlphaFoldDB" id="A0A2G9U490"/>